<dbReference type="KEGG" id="nmk:CHR53_16165"/>
<dbReference type="PANTHER" id="PTHR30055">
    <property type="entry name" value="HTH-TYPE TRANSCRIPTIONAL REGULATOR RUTR"/>
    <property type="match status" value="1"/>
</dbReference>
<keyword evidence="7" id="KW-1185">Reference proteome</keyword>
<evidence type="ECO:0000256" key="1">
    <source>
        <dbReference type="ARBA" id="ARBA00023015"/>
    </source>
</evidence>
<organism evidence="6 7">
    <name type="scientific">Neobacillus mesonae</name>
    <dbReference type="NCBI Taxonomy" id="1193713"/>
    <lineage>
        <taxon>Bacteria</taxon>
        <taxon>Bacillati</taxon>
        <taxon>Bacillota</taxon>
        <taxon>Bacilli</taxon>
        <taxon>Bacillales</taxon>
        <taxon>Bacillaceae</taxon>
        <taxon>Neobacillus</taxon>
    </lineage>
</organism>
<dbReference type="SUPFAM" id="SSF46689">
    <property type="entry name" value="Homeodomain-like"/>
    <property type="match status" value="1"/>
</dbReference>
<dbReference type="RefSeq" id="WP_127487484.1">
    <property type="nucleotide sequence ID" value="NZ_CP022572.1"/>
</dbReference>
<proteinExistence type="predicted"/>
<dbReference type="SUPFAM" id="SSF48498">
    <property type="entry name" value="Tetracyclin repressor-like, C-terminal domain"/>
    <property type="match status" value="1"/>
</dbReference>
<dbReference type="PROSITE" id="PS50977">
    <property type="entry name" value="HTH_TETR_2"/>
    <property type="match status" value="1"/>
</dbReference>
<dbReference type="InterPro" id="IPR036271">
    <property type="entry name" value="Tet_transcr_reg_TetR-rel_C_sf"/>
</dbReference>
<feature type="DNA-binding region" description="H-T-H motif" evidence="4">
    <location>
        <begin position="37"/>
        <end position="56"/>
    </location>
</feature>
<dbReference type="Pfam" id="PF00440">
    <property type="entry name" value="TetR_N"/>
    <property type="match status" value="1"/>
</dbReference>
<dbReference type="Gene3D" id="1.10.357.10">
    <property type="entry name" value="Tetracycline Repressor, domain 2"/>
    <property type="match status" value="1"/>
</dbReference>
<dbReference type="AlphaFoldDB" id="A0A3Q9QVF5"/>
<evidence type="ECO:0000259" key="5">
    <source>
        <dbReference type="PROSITE" id="PS50977"/>
    </source>
</evidence>
<keyword evidence="1" id="KW-0805">Transcription regulation</keyword>
<reference evidence="6 7" key="1">
    <citation type="submission" date="2017-07" db="EMBL/GenBank/DDBJ databases">
        <title>The complete genome sequence of Bacillus mesonae strain H20-5, an efficient strain improving plant abiotic stress resistance.</title>
        <authorList>
            <person name="Kim S.Y."/>
            <person name="Song H."/>
            <person name="Sang M.K."/>
            <person name="Weon H.-Y."/>
            <person name="Song J."/>
        </authorList>
    </citation>
    <scope>NUCLEOTIDE SEQUENCE [LARGE SCALE GENOMIC DNA]</scope>
    <source>
        <strain evidence="6 7">H20-5</strain>
    </source>
</reference>
<dbReference type="STRING" id="1193713.GCA_001636315_00056"/>
<evidence type="ECO:0000256" key="2">
    <source>
        <dbReference type="ARBA" id="ARBA00023125"/>
    </source>
</evidence>
<evidence type="ECO:0000313" key="7">
    <source>
        <dbReference type="Proteomes" id="UP000282892"/>
    </source>
</evidence>
<keyword evidence="2 4" id="KW-0238">DNA-binding</keyword>
<evidence type="ECO:0000256" key="3">
    <source>
        <dbReference type="ARBA" id="ARBA00023163"/>
    </source>
</evidence>
<feature type="domain" description="HTH tetR-type" evidence="5">
    <location>
        <begin position="14"/>
        <end position="74"/>
    </location>
</feature>
<dbReference type="PRINTS" id="PR00455">
    <property type="entry name" value="HTHTETR"/>
</dbReference>
<dbReference type="GO" id="GO:0003700">
    <property type="term" value="F:DNA-binding transcription factor activity"/>
    <property type="evidence" value="ECO:0007669"/>
    <property type="project" value="TreeGrafter"/>
</dbReference>
<dbReference type="PANTHER" id="PTHR30055:SF234">
    <property type="entry name" value="HTH-TYPE TRANSCRIPTIONAL REGULATOR BETI"/>
    <property type="match status" value="1"/>
</dbReference>
<evidence type="ECO:0000256" key="4">
    <source>
        <dbReference type="PROSITE-ProRule" id="PRU00335"/>
    </source>
</evidence>
<name>A0A3Q9QVF5_9BACI</name>
<dbReference type="InterPro" id="IPR001647">
    <property type="entry name" value="HTH_TetR"/>
</dbReference>
<protein>
    <submittedName>
        <fullName evidence="6">TetR family transcriptional regulator</fullName>
    </submittedName>
</protein>
<dbReference type="GO" id="GO:0000976">
    <property type="term" value="F:transcription cis-regulatory region binding"/>
    <property type="evidence" value="ECO:0007669"/>
    <property type="project" value="TreeGrafter"/>
</dbReference>
<dbReference type="OrthoDB" id="2373640at2"/>
<sequence>MSRFNDDQLEKIHEKRRKQIKEAALKVFARRGLIGTKMNMIAKEAGISQGLSYRYYHSKDELFIELVKDAMEETVEAFTSLENMTGSPSEKIKQLTKKMLDASNRYSFMLIQQVQISDEVPDKAKEIIQQYPISSLIEQIILFFKNGQKTGEFRKGNPAKLLMLYFSVISGLMLLPNATEDIDIDILMKLLCE</sequence>
<keyword evidence="3" id="KW-0804">Transcription</keyword>
<dbReference type="Proteomes" id="UP000282892">
    <property type="component" value="Chromosome"/>
</dbReference>
<dbReference type="InterPro" id="IPR009057">
    <property type="entry name" value="Homeodomain-like_sf"/>
</dbReference>
<dbReference type="InterPro" id="IPR050109">
    <property type="entry name" value="HTH-type_TetR-like_transc_reg"/>
</dbReference>
<accession>A0A3Q9QVF5</accession>
<evidence type="ECO:0000313" key="6">
    <source>
        <dbReference type="EMBL" id="AZU62676.1"/>
    </source>
</evidence>
<gene>
    <name evidence="6" type="ORF">CHR53_16165</name>
</gene>
<dbReference type="EMBL" id="CP022572">
    <property type="protein sequence ID" value="AZU62676.1"/>
    <property type="molecule type" value="Genomic_DNA"/>
</dbReference>